<dbReference type="InterPro" id="IPR048517">
    <property type="entry name" value="DENR_N"/>
</dbReference>
<dbReference type="GO" id="GO:0003729">
    <property type="term" value="F:mRNA binding"/>
    <property type="evidence" value="ECO:0007669"/>
    <property type="project" value="TreeGrafter"/>
</dbReference>
<evidence type="ECO:0000256" key="1">
    <source>
        <dbReference type="ARBA" id="ARBA00007514"/>
    </source>
</evidence>
<sequence>MPPKKAQAKPETEEDEEDSSEEEEEKATPAKKDTKEFKPPPRTEGDSGAGDSGAKADAEKDDAAPKAPPKPFSVEFTPHRDDPAMEAPLDVEYCPTCGLPPDFCQYGPSWEKCKPWALQHYPKYYPELSGVSIEEAKKGKEAAEEKDSSKVKELPGGKKKRAASPHVTIKKLSRGGRKCVTCVTGLEGFGVNLDSAAKFFKKKLACGVAVVKGDPGQPDSVDIQGDFEEELIDLCEKEYKEIPRAKFTIVEGGTKKKGKGR</sequence>
<gene>
    <name evidence="4" type="ORF">BRAN1462_LOCUS41925</name>
</gene>
<accession>A0A7S2LRU2</accession>
<evidence type="ECO:0000256" key="2">
    <source>
        <dbReference type="SAM" id="MobiDB-lite"/>
    </source>
</evidence>
<dbReference type="InterPro" id="IPR001950">
    <property type="entry name" value="SUI1"/>
</dbReference>
<dbReference type="InterPro" id="IPR050318">
    <property type="entry name" value="DENR/SUI1_TIF"/>
</dbReference>
<evidence type="ECO:0000313" key="4">
    <source>
        <dbReference type="EMBL" id="CAD9613216.1"/>
    </source>
</evidence>
<name>A0A7S2LRU2_9DINO</name>
<proteinExistence type="inferred from homology"/>
<dbReference type="PANTHER" id="PTHR12789:SF0">
    <property type="entry name" value="DENSITY-REGULATED PROTEIN"/>
    <property type="match status" value="1"/>
</dbReference>
<organism evidence="4">
    <name type="scientific">Zooxanthella nutricula</name>
    <dbReference type="NCBI Taxonomy" id="1333877"/>
    <lineage>
        <taxon>Eukaryota</taxon>
        <taxon>Sar</taxon>
        <taxon>Alveolata</taxon>
        <taxon>Dinophyceae</taxon>
        <taxon>Peridiniales</taxon>
        <taxon>Peridiniales incertae sedis</taxon>
        <taxon>Zooxanthella</taxon>
    </lineage>
</organism>
<feature type="domain" description="SUI1" evidence="3">
    <location>
        <begin position="167"/>
        <end position="239"/>
    </location>
</feature>
<dbReference type="EMBL" id="HBGW01065763">
    <property type="protein sequence ID" value="CAD9613216.1"/>
    <property type="molecule type" value="Transcribed_RNA"/>
</dbReference>
<feature type="region of interest" description="Disordered" evidence="2">
    <location>
        <begin position="1"/>
        <end position="86"/>
    </location>
</feature>
<dbReference type="CDD" id="cd11607">
    <property type="entry name" value="DENR_C"/>
    <property type="match status" value="1"/>
</dbReference>
<feature type="compositionally biased region" description="Basic and acidic residues" evidence="2">
    <location>
        <begin position="136"/>
        <end position="156"/>
    </location>
</feature>
<feature type="compositionally biased region" description="Basic residues" evidence="2">
    <location>
        <begin position="157"/>
        <end position="167"/>
    </location>
</feature>
<feature type="compositionally biased region" description="Basic and acidic residues" evidence="2">
    <location>
        <begin position="26"/>
        <end position="45"/>
    </location>
</feature>
<dbReference type="AlphaFoldDB" id="A0A7S2LRU2"/>
<dbReference type="GO" id="GO:0002188">
    <property type="term" value="P:translation reinitiation"/>
    <property type="evidence" value="ECO:0007669"/>
    <property type="project" value="TreeGrafter"/>
</dbReference>
<feature type="compositionally biased region" description="Acidic residues" evidence="2">
    <location>
        <begin position="12"/>
        <end position="25"/>
    </location>
</feature>
<reference evidence="4" key="1">
    <citation type="submission" date="2021-01" db="EMBL/GenBank/DDBJ databases">
        <authorList>
            <person name="Corre E."/>
            <person name="Pelletier E."/>
            <person name="Niang G."/>
            <person name="Scheremetjew M."/>
            <person name="Finn R."/>
            <person name="Kale V."/>
            <person name="Holt S."/>
            <person name="Cochrane G."/>
            <person name="Meng A."/>
            <person name="Brown T."/>
            <person name="Cohen L."/>
        </authorList>
    </citation>
    <scope>NUCLEOTIDE SEQUENCE</scope>
    <source>
        <strain evidence="4">RCC3387</strain>
    </source>
</reference>
<protein>
    <recommendedName>
        <fullName evidence="3">SUI1 domain-containing protein</fullName>
    </recommendedName>
</protein>
<dbReference type="SUPFAM" id="SSF55159">
    <property type="entry name" value="eIF1-like"/>
    <property type="match status" value="1"/>
</dbReference>
<dbReference type="InterPro" id="IPR036877">
    <property type="entry name" value="SUI1_dom_sf"/>
</dbReference>
<dbReference type="Pfam" id="PF01253">
    <property type="entry name" value="SUI1"/>
    <property type="match status" value="1"/>
</dbReference>
<feature type="compositionally biased region" description="Basic and acidic residues" evidence="2">
    <location>
        <begin position="54"/>
        <end position="64"/>
    </location>
</feature>
<evidence type="ECO:0000259" key="3">
    <source>
        <dbReference type="PROSITE" id="PS50296"/>
    </source>
</evidence>
<feature type="region of interest" description="Disordered" evidence="2">
    <location>
        <begin position="136"/>
        <end position="167"/>
    </location>
</feature>
<comment type="similarity">
    <text evidence="1">Belongs to the DENR family.</text>
</comment>
<dbReference type="PANTHER" id="PTHR12789">
    <property type="entry name" value="DENSITY-REGULATED PROTEIN HOMOLOG"/>
    <property type="match status" value="1"/>
</dbReference>
<dbReference type="InterPro" id="IPR046447">
    <property type="entry name" value="DENR_C"/>
</dbReference>
<dbReference type="GO" id="GO:0001731">
    <property type="term" value="P:formation of translation preinitiation complex"/>
    <property type="evidence" value="ECO:0007669"/>
    <property type="project" value="TreeGrafter"/>
</dbReference>
<dbReference type="Gene3D" id="3.30.780.10">
    <property type="entry name" value="SUI1-like domain"/>
    <property type="match status" value="1"/>
</dbReference>
<dbReference type="PROSITE" id="PS50296">
    <property type="entry name" value="SUI1"/>
    <property type="match status" value="1"/>
</dbReference>
<dbReference type="Pfam" id="PF21023">
    <property type="entry name" value="DENR_N"/>
    <property type="match status" value="1"/>
</dbReference>
<dbReference type="GO" id="GO:0003743">
    <property type="term" value="F:translation initiation factor activity"/>
    <property type="evidence" value="ECO:0007669"/>
    <property type="project" value="InterPro"/>
</dbReference>